<feature type="transmembrane region" description="Helical" evidence="1">
    <location>
        <begin position="299"/>
        <end position="321"/>
    </location>
</feature>
<gene>
    <name evidence="2" type="primary">Contig1863.g2013</name>
    <name evidence="2" type="ORF">STYLEM_15767</name>
</gene>
<keyword evidence="3" id="KW-1185">Reference proteome</keyword>
<keyword evidence="1" id="KW-0812">Transmembrane</keyword>
<sequence>MPRCVKLANIVQSCDQFGHTISLKYKNKPTHKSLFGGVISILYALSIFIFLMMQLKRVVERDNTIQITSYRRNVISDQIEYHMTFENFDIAYRLMVKNKTIEKNLERYVKVSMGVFIQEWKDDFYISNFVQFPLKIPGIYYCPDILDFKLSGLLSSKITKQFQIQVERCDSKNQTCESEKEIDFALDQLEMSLVMLNQIPDVNDFSNNPIKTQLKLLYATTASSVSQTFEVRLSQNFMVFSDSWFSNQMYLNNITYYSIKYDINYSGKYQYGNSVLTYYILFDEQVTTTIRQNYTIADALVSTGGLIGVIQVFLIYLTSFIQEQLFEFNILSELYQIDSKYDLSQSLKIPKTNSIKENSQIQKYDFRLKGLMKNIKNRVGFLSNLIEYQELQDKTQMVNTNNQQSGQKNKFGWMSIPELQRKQLKSFLNLIIKNSDKSEIDKRILKNLEHKNQIKQDKRSSHLLLLKKNFLANLNQKLDQHDQISQSQTSLFDYIDDNDFLQIDELDIKGVIVKQKKSDMENNLFVEKKSSINEVSFDGLKFNKESQADITNRELIFDQQLQD</sequence>
<reference evidence="2 3" key="1">
    <citation type="submission" date="2014-06" db="EMBL/GenBank/DDBJ databases">
        <authorList>
            <person name="Swart Estienne"/>
        </authorList>
    </citation>
    <scope>NUCLEOTIDE SEQUENCE [LARGE SCALE GENOMIC DNA]</scope>
    <source>
        <strain evidence="2 3">130c</strain>
    </source>
</reference>
<dbReference type="GO" id="GO:0005634">
    <property type="term" value="C:nucleus"/>
    <property type="evidence" value="ECO:0007669"/>
    <property type="project" value="TreeGrafter"/>
</dbReference>
<dbReference type="GO" id="GO:0007131">
    <property type="term" value="P:reciprocal meiotic recombination"/>
    <property type="evidence" value="ECO:0007669"/>
    <property type="project" value="TreeGrafter"/>
</dbReference>
<evidence type="ECO:0008006" key="4">
    <source>
        <dbReference type="Google" id="ProtNLM"/>
    </source>
</evidence>
<dbReference type="EMBL" id="CCKQ01014872">
    <property type="protein sequence ID" value="CDW86669.1"/>
    <property type="molecule type" value="Genomic_DNA"/>
</dbReference>
<organism evidence="2 3">
    <name type="scientific">Stylonychia lemnae</name>
    <name type="common">Ciliate</name>
    <dbReference type="NCBI Taxonomy" id="5949"/>
    <lineage>
        <taxon>Eukaryota</taxon>
        <taxon>Sar</taxon>
        <taxon>Alveolata</taxon>
        <taxon>Ciliophora</taxon>
        <taxon>Intramacronucleata</taxon>
        <taxon>Spirotrichea</taxon>
        <taxon>Stichotrichia</taxon>
        <taxon>Sporadotrichida</taxon>
        <taxon>Oxytrichidae</taxon>
        <taxon>Stylonychinae</taxon>
        <taxon>Stylonychia</taxon>
    </lineage>
</organism>
<feature type="transmembrane region" description="Helical" evidence="1">
    <location>
        <begin position="34"/>
        <end position="53"/>
    </location>
</feature>
<keyword evidence="1" id="KW-1133">Transmembrane helix</keyword>
<proteinExistence type="predicted"/>
<keyword evidence="1" id="KW-0472">Membrane</keyword>
<dbReference type="Proteomes" id="UP000039865">
    <property type="component" value="Unassembled WGS sequence"/>
</dbReference>
<dbReference type="PANTHER" id="PTHR31398">
    <property type="entry name" value="MEIOTIC NUCLEAR DIVISION PROTEIN 1 HOMOLOG"/>
    <property type="match status" value="1"/>
</dbReference>
<dbReference type="InParanoid" id="A0A078AWX5"/>
<evidence type="ECO:0000256" key="1">
    <source>
        <dbReference type="SAM" id="Phobius"/>
    </source>
</evidence>
<evidence type="ECO:0000313" key="3">
    <source>
        <dbReference type="Proteomes" id="UP000039865"/>
    </source>
</evidence>
<protein>
    <recommendedName>
        <fullName evidence="4">Transmembrane protein</fullName>
    </recommendedName>
</protein>
<name>A0A078AWX5_STYLE</name>
<dbReference type="OMA" id="DIAYRLM"/>
<evidence type="ECO:0000313" key="2">
    <source>
        <dbReference type="EMBL" id="CDW86669.1"/>
    </source>
</evidence>
<dbReference type="PANTHER" id="PTHR31398:SF0">
    <property type="entry name" value="MEIOTIC NUCLEAR DIVISION PROTEIN 1 HOMOLOG"/>
    <property type="match status" value="1"/>
</dbReference>
<dbReference type="AlphaFoldDB" id="A0A078AWX5"/>
<accession>A0A078AWX5</accession>